<accession>A0A8J7J2A2</accession>
<dbReference type="Gene3D" id="3.90.550.10">
    <property type="entry name" value="Spore Coat Polysaccharide Biosynthesis Protein SpsA, Chain A"/>
    <property type="match status" value="1"/>
</dbReference>
<proteinExistence type="predicted"/>
<dbReference type="NCBIfam" id="TIGR04282">
    <property type="entry name" value="glyco_like_cofC"/>
    <property type="match status" value="1"/>
</dbReference>
<dbReference type="PANTHER" id="PTHR36529:SF1">
    <property type="entry name" value="GLYCOSYLTRANSFERASE"/>
    <property type="match status" value="1"/>
</dbReference>
<dbReference type="PANTHER" id="PTHR36529">
    <property type="entry name" value="SLL1095 PROTEIN"/>
    <property type="match status" value="1"/>
</dbReference>
<protein>
    <submittedName>
        <fullName evidence="1">TIGR04282 family arsenosugar biosynthesis glycosyltransferase</fullName>
    </submittedName>
</protein>
<dbReference type="AlphaFoldDB" id="A0A8J7J2A2"/>
<dbReference type="Pfam" id="PF09837">
    <property type="entry name" value="DUF2064"/>
    <property type="match status" value="1"/>
</dbReference>
<keyword evidence="2" id="KW-1185">Reference proteome</keyword>
<gene>
    <name evidence="1" type="ORF">JFN93_09155</name>
</gene>
<evidence type="ECO:0000313" key="2">
    <source>
        <dbReference type="Proteomes" id="UP000636888"/>
    </source>
</evidence>
<dbReference type="InterPro" id="IPR018641">
    <property type="entry name" value="Trfase_1_rSAM/seldom-assoc"/>
</dbReference>
<name>A0A8J7J2A2_9BACT</name>
<dbReference type="SUPFAM" id="SSF53448">
    <property type="entry name" value="Nucleotide-diphospho-sugar transferases"/>
    <property type="match status" value="1"/>
</dbReference>
<dbReference type="InterPro" id="IPR029044">
    <property type="entry name" value="Nucleotide-diphossugar_trans"/>
</dbReference>
<organism evidence="1 2">
    <name type="scientific">Geomesophilobacter sediminis</name>
    <dbReference type="NCBI Taxonomy" id="2798584"/>
    <lineage>
        <taxon>Bacteria</taxon>
        <taxon>Pseudomonadati</taxon>
        <taxon>Thermodesulfobacteriota</taxon>
        <taxon>Desulfuromonadia</taxon>
        <taxon>Geobacterales</taxon>
        <taxon>Geobacteraceae</taxon>
        <taxon>Geomesophilobacter</taxon>
    </lineage>
</organism>
<dbReference type="RefSeq" id="WP_199383759.1">
    <property type="nucleotide sequence ID" value="NZ_JAEMHM010000006.1"/>
</dbReference>
<comment type="caution">
    <text evidence="1">The sequence shown here is derived from an EMBL/GenBank/DDBJ whole genome shotgun (WGS) entry which is preliminary data.</text>
</comment>
<evidence type="ECO:0000313" key="1">
    <source>
        <dbReference type="EMBL" id="MBJ6724873.1"/>
    </source>
</evidence>
<dbReference type="Proteomes" id="UP000636888">
    <property type="component" value="Unassembled WGS sequence"/>
</dbReference>
<reference evidence="1" key="1">
    <citation type="submission" date="2020-12" db="EMBL/GenBank/DDBJ databases">
        <title>Geomonas sp. Red875, isolated from river sediment.</title>
        <authorList>
            <person name="Xu Z."/>
            <person name="Zhang Z."/>
            <person name="Masuda Y."/>
            <person name="Itoh H."/>
            <person name="Senoo K."/>
        </authorList>
    </citation>
    <scope>NUCLEOTIDE SEQUENCE</scope>
    <source>
        <strain evidence="1">Red875</strain>
    </source>
</reference>
<sequence length="224" mass="24712">MQRALAVFAKSPSPGFVKTRLSPDLLPDECAELYRCMLLDTLGRLRQLPITTYVFFDGDEAFFEETVPDVPRIRQHPGGLGERLEQAFTVLLERGFTERAAIGTDAPDLPLHFIADAFAALRGGADAVFGPVEDGGYYLVGVRDCNYQVFRDIPWSTSAVLATSLERGREAGLTTALLQPWYDVDTYEDLWRPGLADPENGAPLTRAFLARLGAKRRDFSGVPG</sequence>
<dbReference type="EMBL" id="JAEMHM010000006">
    <property type="protein sequence ID" value="MBJ6724873.1"/>
    <property type="molecule type" value="Genomic_DNA"/>
</dbReference>